<keyword evidence="10 20" id="KW-0136">Cellulose degradation</keyword>
<dbReference type="Gene3D" id="3.20.20.40">
    <property type="entry name" value="1, 4-beta cellobiohydrolase"/>
    <property type="match status" value="1"/>
</dbReference>
<dbReference type="GO" id="GO:0030245">
    <property type="term" value="P:cellulose catabolic process"/>
    <property type="evidence" value="ECO:0007669"/>
    <property type="project" value="UniProtKB-KW"/>
</dbReference>
<dbReference type="EC" id="3.2.1.-" evidence="20"/>
<comment type="similarity">
    <text evidence="20">Belongs to the glycosyl hydrolase family 6.</text>
</comment>
<dbReference type="InterPro" id="IPR001524">
    <property type="entry name" value="Glyco_hydro_6_CS"/>
</dbReference>
<dbReference type="Pfam" id="PF00106">
    <property type="entry name" value="adh_short"/>
    <property type="match status" value="1"/>
</dbReference>
<dbReference type="InterPro" id="IPR002347">
    <property type="entry name" value="SDR_fam"/>
</dbReference>
<dbReference type="SUPFAM" id="SSF55486">
    <property type="entry name" value="Metalloproteases ('zincins'), catalytic domain"/>
    <property type="match status" value="1"/>
</dbReference>
<protein>
    <recommendedName>
        <fullName evidence="20">Glucanase</fullName>
        <ecNumber evidence="20">3.2.1.-</ecNumber>
    </recommendedName>
</protein>
<evidence type="ECO:0000256" key="14">
    <source>
        <dbReference type="ARBA" id="ARBA00023295"/>
    </source>
</evidence>
<keyword evidence="3" id="KW-0964">Secreted</keyword>
<dbReference type="GO" id="GO:0004222">
    <property type="term" value="F:metalloendopeptidase activity"/>
    <property type="evidence" value="ECO:0007669"/>
    <property type="project" value="InterPro"/>
</dbReference>
<evidence type="ECO:0000256" key="3">
    <source>
        <dbReference type="ARBA" id="ARBA00022525"/>
    </source>
</evidence>
<feature type="domain" description="FTP" evidence="21">
    <location>
        <begin position="951"/>
        <end position="999"/>
    </location>
</feature>
<keyword evidence="15 20" id="KW-0624">Polysaccharide degradation</keyword>
<dbReference type="Gene3D" id="3.10.170.10">
    <property type="match status" value="2"/>
</dbReference>
<comment type="similarity">
    <text evidence="2">Belongs to the peptidase M36 family.</text>
</comment>
<dbReference type="Pfam" id="PF23441">
    <property type="entry name" value="SDR"/>
    <property type="match status" value="1"/>
</dbReference>
<evidence type="ECO:0000256" key="13">
    <source>
        <dbReference type="ARBA" id="ARBA00023277"/>
    </source>
</evidence>
<feature type="active site" description="Proton donor" evidence="19">
    <location>
        <position position="471"/>
    </location>
</feature>
<dbReference type="GO" id="GO:0006508">
    <property type="term" value="P:proteolysis"/>
    <property type="evidence" value="ECO:0007669"/>
    <property type="project" value="UniProtKB-KW"/>
</dbReference>
<dbReference type="Pfam" id="PF07504">
    <property type="entry name" value="FTP"/>
    <property type="match status" value="1"/>
</dbReference>
<evidence type="ECO:0000313" key="22">
    <source>
        <dbReference type="EMBL" id="QRW22651.1"/>
    </source>
</evidence>
<evidence type="ECO:0000256" key="5">
    <source>
        <dbReference type="ARBA" id="ARBA00022723"/>
    </source>
</evidence>
<dbReference type="SUPFAM" id="SSF51989">
    <property type="entry name" value="Glycosyl hydrolases family 6, cellulases"/>
    <property type="match status" value="1"/>
</dbReference>
<reference evidence="22" key="1">
    <citation type="submission" date="2020-05" db="EMBL/GenBank/DDBJ databases">
        <title>Evolutionary and genomic comparisons of hybrid uninucleate and nonhybrid Rhizoctonia fungi.</title>
        <authorList>
            <person name="Li C."/>
            <person name="Chen X."/>
        </authorList>
    </citation>
    <scope>NUCLEOTIDE SEQUENCE</scope>
    <source>
        <strain evidence="22">AG-1 IA</strain>
    </source>
</reference>
<feature type="binding site" evidence="17">
    <location>
        <position position="1168"/>
    </location>
    <ligand>
        <name>Zn(2+)</name>
        <dbReference type="ChEBI" id="CHEBI:29105"/>
        <note>catalytic</note>
    </ligand>
</feature>
<dbReference type="InterPro" id="IPR011096">
    <property type="entry name" value="FTP_domain"/>
</dbReference>
<evidence type="ECO:0000256" key="20">
    <source>
        <dbReference type="RuleBase" id="RU361186"/>
    </source>
</evidence>
<keyword evidence="4" id="KW-0645">Protease</keyword>
<evidence type="ECO:0000256" key="1">
    <source>
        <dbReference type="ARBA" id="ARBA00004613"/>
    </source>
</evidence>
<dbReference type="PROSITE" id="PS00656">
    <property type="entry name" value="GLYCOSYL_HYDROL_F6_2"/>
    <property type="match status" value="1"/>
</dbReference>
<dbReference type="SUPFAM" id="SSF51735">
    <property type="entry name" value="NAD(P)-binding Rossmann-fold domains"/>
    <property type="match status" value="2"/>
</dbReference>
<dbReference type="GO" id="GO:0004553">
    <property type="term" value="F:hydrolase activity, hydrolyzing O-glycosyl compounds"/>
    <property type="evidence" value="ECO:0007669"/>
    <property type="project" value="InterPro"/>
</dbReference>
<dbReference type="Gene3D" id="1.10.390.10">
    <property type="entry name" value="Neutral Protease Domain 2"/>
    <property type="match status" value="1"/>
</dbReference>
<evidence type="ECO:0000256" key="17">
    <source>
        <dbReference type="PIRSR" id="PIRSR601842-2"/>
    </source>
</evidence>
<evidence type="ECO:0000256" key="10">
    <source>
        <dbReference type="ARBA" id="ARBA00023001"/>
    </source>
</evidence>
<feature type="active site" evidence="18">
    <location>
        <position position="423"/>
    </location>
</feature>
<dbReference type="InterPro" id="IPR036434">
    <property type="entry name" value="Beta_cellobiohydrolase_sf"/>
</dbReference>
<dbReference type="Proteomes" id="UP000650533">
    <property type="component" value="Chromosome 9"/>
</dbReference>
<feature type="binding site" evidence="17">
    <location>
        <position position="1416"/>
    </location>
    <ligand>
        <name>Zn(2+)</name>
        <dbReference type="ChEBI" id="CHEBI:29105"/>
        <note>catalytic</note>
    </ligand>
</feature>
<evidence type="ECO:0000313" key="23">
    <source>
        <dbReference type="Proteomes" id="UP000650533"/>
    </source>
</evidence>
<evidence type="ECO:0000256" key="18">
    <source>
        <dbReference type="PROSITE-ProRule" id="PRU10056"/>
    </source>
</evidence>
<organism evidence="22 23">
    <name type="scientific">Rhizoctonia solani</name>
    <dbReference type="NCBI Taxonomy" id="456999"/>
    <lineage>
        <taxon>Eukaryota</taxon>
        <taxon>Fungi</taxon>
        <taxon>Dikarya</taxon>
        <taxon>Basidiomycota</taxon>
        <taxon>Agaricomycotina</taxon>
        <taxon>Agaricomycetes</taxon>
        <taxon>Cantharellales</taxon>
        <taxon>Ceratobasidiaceae</taxon>
        <taxon>Rhizoctonia</taxon>
    </lineage>
</organism>
<dbReference type="PROSITE" id="PS00655">
    <property type="entry name" value="GLYCOSYL_HYDROL_F6_1"/>
    <property type="match status" value="1"/>
</dbReference>
<feature type="binding site" evidence="17">
    <location>
        <position position="1386"/>
    </location>
    <ligand>
        <name>Zn(2+)</name>
        <dbReference type="ChEBI" id="CHEBI:29105"/>
        <note>catalytic</note>
    </ligand>
</feature>
<dbReference type="PANTHER" id="PTHR33478">
    <property type="entry name" value="EXTRACELLULAR METALLOPROTEINASE MEP"/>
    <property type="match status" value="1"/>
</dbReference>
<dbReference type="InterPro" id="IPR050371">
    <property type="entry name" value="Fungal_virulence_M36"/>
</dbReference>
<dbReference type="Pfam" id="PF02128">
    <property type="entry name" value="Peptidase_M36"/>
    <property type="match status" value="2"/>
</dbReference>
<dbReference type="CDD" id="cd09596">
    <property type="entry name" value="M36"/>
    <property type="match status" value="1"/>
</dbReference>
<dbReference type="RefSeq" id="XP_043182888.1">
    <property type="nucleotide sequence ID" value="XM_043327503.1"/>
</dbReference>
<evidence type="ECO:0000259" key="21">
    <source>
        <dbReference type="Pfam" id="PF07504"/>
    </source>
</evidence>
<evidence type="ECO:0000256" key="15">
    <source>
        <dbReference type="ARBA" id="ARBA00023326"/>
    </source>
</evidence>
<keyword evidence="13 20" id="KW-0119">Carbohydrate metabolism</keyword>
<sequence>MGLNSLLASFYPRPTNPPVDLGGKTAIVTGANSGIGFETARALAAMGAHVVLACRNELRGQEARKRIVQLTGNPHVDLEIVDCASFGSVRAFLDRWEQRHVRTVDILVNNAGSLSGTVSLTKDGFEQTYQSNHLAHVLLTHELLYRGYFSPTGRIVSLSSGGLYLSSPLNENNISGQDVLSRYDHEIGRRISPEDMIQLYVRTKLSQAMWTIALQRKLSLSKEWKDITVHCCHPGPVQSPIWRQPSGAGATFGITVDVLRFIADRFGIPSEQGAITPVWLATAPEPASESLRGRYWDRKQWQWLAPWALDEQRQEKLWVCVSAIPLVTRATDESNPFAGKTFYGNAYYRSLVETEVGRLKAAGKTELAAKAAKVAQIPVFSWIYDTSSVNDITGYLEDAAAIQKKTGKKQIVQLVIYNLPERDCSSKAAAGELHLTTSAAGVTPYQKLLESAKSQIQKFPDIAVAIVLEPDSIGDLVASNSVAKCKNSAKAHKQLLSTAIATLQLPNVSLYLDGAHAGWLGDSLAPTAALLGEILQDARIYHANATVRGLATNVSNYNGLGNQKEVGRDELKYIKALAPYLEKVGYPAHFIVDQGRAGNQKAPHGDGEEWCNFKYAGFGLRPMVTTHPLVDAVVWVKPGGESDGTTDTSSSRFDTACTSPASYVPSPEAGDWHSVRYKEGEQESTELLRGQKVVLIGGSSGVGKSIAVAAVDYGASVVIASSSSDRVQAAVELLKKGAKDPGVSITGQVITAGRFPGVMRFPHDEIGEAFKGSFDAYYWPLVTAAQHIYKNNLMRPGGSITSTIGTTCDRPLPGWSLLSGPVGAVASVTRGLAVDLKPIRSLGLVDTEIFDTLPGEIKEGIFNSQLEKLPVGHVGLPSEVAEAYIFAMKVTFALLSPITIAHRTTRRSLNFRPPREVYFQTDQFSILDSSDPHQTARVFLNKLAYPDDGYFIRKDSYTDANTGISHIYVRQVVNGLEVADGNINLNIRNGQVLSYGNSFFDGSASLSLISEPSWHQAVYCSEATTHPNDPACGSTLRRLQKSISNYPLISNSFSKDPRAAAYFFLEVAHPDLASLGIYLGALKAERHECTDPFEEEISCSGWLVTELSNKLEPIHARQVYVQTPAVDGFTSLVLAWRLEVLLPDNHYEAYVSVNDPSKIISVTDWVVDAPTPNNDGWISSLQQNVFGQHQEVLQSQDPIAADPELSLNVLKPTQRLVPTAFGGGASTTRKERISAWVALNTCKSRPSQSSSDLDDDVLVNFTSTLGNNAFAQENWDKTTEWKANGRPDGGLGLVFDFDYGADPSESDWESVEPRQYRDLSITQQYNFDKGGAEGDAVIVDAQDSGGFNNAFFSTPPDGRSGRCRMFLWNTAKPFRDGGLDAGILIHELSHGLSTRLTGGPRNSACLDEREAGGMGEGRMGCQYEARYKALPIFGKLNRNPSLYDFLQRIDYRREVHAIGEVWAEILWVVSNKLIEKHGFSDSLFPSSDPNFYRFVTLKDGMISRVPKHGNSLMLQLIVNGMKTQPCNPTFLQARDAIIAADDALTAGENKCTLWKAFASRGLGKDAKRLVDSPRPSINGFKVPPECN</sequence>
<evidence type="ECO:0000256" key="6">
    <source>
        <dbReference type="ARBA" id="ARBA00022729"/>
    </source>
</evidence>
<evidence type="ECO:0000256" key="4">
    <source>
        <dbReference type="ARBA" id="ARBA00022670"/>
    </source>
</evidence>
<dbReference type="SMR" id="A0A8H8NYX8"/>
<comment type="subcellular location">
    <subcellularLocation>
        <location evidence="1">Secreted</location>
    </subcellularLocation>
</comment>
<comment type="cofactor">
    <cofactor evidence="17">
        <name>Zn(2+)</name>
        <dbReference type="ChEBI" id="CHEBI:29105"/>
    </cofactor>
    <text evidence="17">Binds 1 zinc ion per subunit.</text>
</comment>
<dbReference type="InterPro" id="IPR036291">
    <property type="entry name" value="NAD(P)-bd_dom_sf"/>
</dbReference>
<keyword evidence="5 17" id="KW-0479">Metal-binding</keyword>
<evidence type="ECO:0000256" key="16">
    <source>
        <dbReference type="PIRSR" id="PIRSR601842-1"/>
    </source>
</evidence>
<dbReference type="GO" id="GO:0005615">
    <property type="term" value="C:extracellular space"/>
    <property type="evidence" value="ECO:0007669"/>
    <property type="project" value="InterPro"/>
</dbReference>
<dbReference type="PANTHER" id="PTHR33478:SF1">
    <property type="entry name" value="EXTRACELLULAR METALLOPROTEINASE MEP"/>
    <property type="match status" value="1"/>
</dbReference>
<evidence type="ECO:0000256" key="11">
    <source>
        <dbReference type="ARBA" id="ARBA00023049"/>
    </source>
</evidence>
<dbReference type="KEGG" id="rsx:RhiXN_07687"/>
<evidence type="ECO:0000256" key="12">
    <source>
        <dbReference type="ARBA" id="ARBA00023145"/>
    </source>
</evidence>
<evidence type="ECO:0000256" key="19">
    <source>
        <dbReference type="PROSITE-ProRule" id="PRU10057"/>
    </source>
</evidence>
<dbReference type="Pfam" id="PF01341">
    <property type="entry name" value="Glyco_hydro_6"/>
    <property type="match status" value="1"/>
</dbReference>
<evidence type="ECO:0000256" key="7">
    <source>
        <dbReference type="ARBA" id="ARBA00022801"/>
    </source>
</evidence>
<dbReference type="GO" id="GO:0008270">
    <property type="term" value="F:zinc ion binding"/>
    <property type="evidence" value="ECO:0007669"/>
    <property type="project" value="InterPro"/>
</dbReference>
<keyword evidence="11" id="KW-0482">Metalloprotease</keyword>
<evidence type="ECO:0000256" key="9">
    <source>
        <dbReference type="ARBA" id="ARBA00022857"/>
    </source>
</evidence>
<feature type="binding site" evidence="17">
    <location>
        <position position="1390"/>
    </location>
    <ligand>
        <name>Zn(2+)</name>
        <dbReference type="ChEBI" id="CHEBI:29105"/>
        <note>catalytic</note>
    </ligand>
</feature>
<dbReference type="EMBL" id="CP059666">
    <property type="protein sequence ID" value="QRW22651.1"/>
    <property type="molecule type" value="Genomic_DNA"/>
</dbReference>
<dbReference type="GeneID" id="67029966"/>
<keyword evidence="12" id="KW-0865">Zymogen</keyword>
<dbReference type="PRINTS" id="PR00733">
    <property type="entry name" value="GLHYDRLASE6"/>
</dbReference>
<dbReference type="InterPro" id="IPR057571">
    <property type="entry name" value="SDR_PhqE-like"/>
</dbReference>
<dbReference type="InterPro" id="IPR001842">
    <property type="entry name" value="Peptidase_M36"/>
</dbReference>
<keyword evidence="9" id="KW-0521">NADP</keyword>
<dbReference type="InterPro" id="IPR027268">
    <property type="entry name" value="Peptidase_M4/M1_CTD_sf"/>
</dbReference>
<keyword evidence="6" id="KW-0732">Signal</keyword>
<keyword evidence="8 17" id="KW-0862">Zinc</keyword>
<gene>
    <name evidence="22" type="ORF">RhiXN_07687</name>
</gene>
<proteinExistence type="inferred from homology"/>
<dbReference type="Gene3D" id="3.40.50.720">
    <property type="entry name" value="NAD(P)-binding Rossmann-like Domain"/>
    <property type="match status" value="3"/>
</dbReference>
<dbReference type="InterPro" id="IPR016288">
    <property type="entry name" value="Beta_cellobiohydrolase"/>
</dbReference>
<name>A0A8H8NYX8_9AGAM</name>
<keyword evidence="7 20" id="KW-0378">Hydrolase</keyword>
<feature type="active site" evidence="16">
    <location>
        <position position="1387"/>
    </location>
</feature>
<evidence type="ECO:0000256" key="2">
    <source>
        <dbReference type="ARBA" id="ARBA00006006"/>
    </source>
</evidence>
<accession>A0A8H8NYX8</accession>
<evidence type="ECO:0000256" key="8">
    <source>
        <dbReference type="ARBA" id="ARBA00022833"/>
    </source>
</evidence>
<keyword evidence="14 20" id="KW-0326">Glycosidase</keyword>